<comment type="similarity">
    <text evidence="2 10">Belongs to the Aux/IAA family.</text>
</comment>
<evidence type="ECO:0000256" key="6">
    <source>
        <dbReference type="ARBA" id="ARBA00023163"/>
    </source>
</evidence>
<evidence type="ECO:0000256" key="4">
    <source>
        <dbReference type="ARBA" id="ARBA00022491"/>
    </source>
</evidence>
<evidence type="ECO:0000256" key="9">
    <source>
        <dbReference type="ARBA" id="ARBA00025283"/>
    </source>
</evidence>
<keyword evidence="5 10" id="KW-0805">Transcription regulation</keyword>
<dbReference type="InterPro" id="IPR053793">
    <property type="entry name" value="PB1-like"/>
</dbReference>
<evidence type="ECO:0000313" key="13">
    <source>
        <dbReference type="EMBL" id="KAF5741649.1"/>
    </source>
</evidence>
<dbReference type="EMBL" id="JAAARO010000010">
    <property type="protein sequence ID" value="KAF5741649.1"/>
    <property type="molecule type" value="Genomic_DNA"/>
</dbReference>
<evidence type="ECO:0000256" key="5">
    <source>
        <dbReference type="ARBA" id="ARBA00023015"/>
    </source>
</evidence>
<dbReference type="InterPro" id="IPR003311">
    <property type="entry name" value="AUX_IAA"/>
</dbReference>
<dbReference type="Proteomes" id="UP000593562">
    <property type="component" value="Unassembled WGS sequence"/>
</dbReference>
<feature type="compositionally biased region" description="Low complexity" evidence="11">
    <location>
        <begin position="97"/>
        <end position="107"/>
    </location>
</feature>
<feature type="compositionally biased region" description="Polar residues" evidence="11">
    <location>
        <begin position="153"/>
        <end position="166"/>
    </location>
</feature>
<feature type="domain" description="PB1" evidence="12">
    <location>
        <begin position="218"/>
        <end position="273"/>
    </location>
</feature>
<dbReference type="Gene3D" id="3.10.20.90">
    <property type="entry name" value="Phosphatidylinositol 3-kinase Catalytic Subunit, Chain A, domain 1"/>
    <property type="match status" value="1"/>
</dbReference>
<comment type="subcellular location">
    <subcellularLocation>
        <location evidence="1 10">Nucleus</location>
    </subcellularLocation>
</comment>
<proteinExistence type="inferred from homology"/>
<evidence type="ECO:0000256" key="7">
    <source>
        <dbReference type="ARBA" id="ARBA00023242"/>
    </source>
</evidence>
<keyword evidence="4 10" id="KW-0678">Repressor</keyword>
<dbReference type="InterPro" id="IPR033389">
    <property type="entry name" value="AUX/IAA_dom"/>
</dbReference>
<dbReference type="GO" id="GO:0006355">
    <property type="term" value="P:regulation of DNA-templated transcription"/>
    <property type="evidence" value="ECO:0007669"/>
    <property type="project" value="InterPro"/>
</dbReference>
<protein>
    <recommendedName>
        <fullName evidence="10">Auxin-responsive protein</fullName>
    </recommendedName>
</protein>
<dbReference type="InParanoid" id="A0A7J7D5V0"/>
<name>A0A7J7D5V0_TRIWF</name>
<feature type="region of interest" description="Disordered" evidence="11">
    <location>
        <begin position="89"/>
        <end position="109"/>
    </location>
</feature>
<sequence>MDSCSKNAKACPNLLDLIPKEREWLVKRDEERVHGSSVEKNLELKLGPPGVQDWSMKNSSRNNNKERDNEKSINLSLGYFSSMTSSTNNGNLTQKLSSSENLSSPWSTKGSSFLQFPSTTHQSLPVMAKESSQPCCTRVVNLQSAENKAFSPSPANTAVPNSSQKRTAPGPVVGWPPIRSFRKNLASSSSSKASPEPQNGVSNKKIACEKQVENCNKGLFVKINMDGIPIGRKVDLKAHDSYEKLSKAVDELFRDLLAGDLSNLDFTIRFMCK</sequence>
<evidence type="ECO:0000256" key="2">
    <source>
        <dbReference type="ARBA" id="ARBA00006728"/>
    </source>
</evidence>
<evidence type="ECO:0000259" key="12">
    <source>
        <dbReference type="PROSITE" id="PS51745"/>
    </source>
</evidence>
<dbReference type="PANTHER" id="PTHR31734:SF2">
    <property type="entry name" value="AUXIN-RESPONSIVE PROTEIN IAA26"/>
    <property type="match status" value="1"/>
</dbReference>
<dbReference type="AlphaFoldDB" id="A0A7J7D5V0"/>
<keyword evidence="6 10" id="KW-0804">Transcription</keyword>
<evidence type="ECO:0000256" key="3">
    <source>
        <dbReference type="ARBA" id="ARBA00011726"/>
    </source>
</evidence>
<evidence type="ECO:0000256" key="8">
    <source>
        <dbReference type="ARBA" id="ARBA00023294"/>
    </source>
</evidence>
<dbReference type="Pfam" id="PF02309">
    <property type="entry name" value="AUX_IAA"/>
    <property type="match status" value="1"/>
</dbReference>
<feature type="region of interest" description="Disordered" evidence="11">
    <location>
        <begin position="30"/>
        <end position="71"/>
    </location>
</feature>
<organism evidence="13 14">
    <name type="scientific">Tripterygium wilfordii</name>
    <name type="common">Thunder God vine</name>
    <dbReference type="NCBI Taxonomy" id="458696"/>
    <lineage>
        <taxon>Eukaryota</taxon>
        <taxon>Viridiplantae</taxon>
        <taxon>Streptophyta</taxon>
        <taxon>Embryophyta</taxon>
        <taxon>Tracheophyta</taxon>
        <taxon>Spermatophyta</taxon>
        <taxon>Magnoliopsida</taxon>
        <taxon>eudicotyledons</taxon>
        <taxon>Gunneridae</taxon>
        <taxon>Pentapetalae</taxon>
        <taxon>rosids</taxon>
        <taxon>fabids</taxon>
        <taxon>Celastrales</taxon>
        <taxon>Celastraceae</taxon>
        <taxon>Tripterygium</taxon>
    </lineage>
</organism>
<comment type="subunit">
    <text evidence="3 10">Homodimers and heterodimers.</text>
</comment>
<keyword evidence="8 10" id="KW-0927">Auxin signaling pathway</keyword>
<reference evidence="13 14" key="1">
    <citation type="journal article" date="2020" name="Nat. Commun.">
        <title>Genome of Tripterygium wilfordii and identification of cytochrome P450 involved in triptolide biosynthesis.</title>
        <authorList>
            <person name="Tu L."/>
            <person name="Su P."/>
            <person name="Zhang Z."/>
            <person name="Gao L."/>
            <person name="Wang J."/>
            <person name="Hu T."/>
            <person name="Zhou J."/>
            <person name="Zhang Y."/>
            <person name="Zhao Y."/>
            <person name="Liu Y."/>
            <person name="Song Y."/>
            <person name="Tong Y."/>
            <person name="Lu Y."/>
            <person name="Yang J."/>
            <person name="Xu C."/>
            <person name="Jia M."/>
            <person name="Peters R.J."/>
            <person name="Huang L."/>
            <person name="Gao W."/>
        </authorList>
    </citation>
    <scope>NUCLEOTIDE SEQUENCE [LARGE SCALE GENOMIC DNA]</scope>
    <source>
        <strain evidence="14">cv. XIE 37</strain>
        <tissue evidence="13">Leaf</tissue>
    </source>
</reference>
<dbReference type="GO" id="GO:0005634">
    <property type="term" value="C:nucleus"/>
    <property type="evidence" value="ECO:0007669"/>
    <property type="project" value="UniProtKB-SubCell"/>
</dbReference>
<comment type="caution">
    <text evidence="13">The sequence shown here is derived from an EMBL/GenBank/DDBJ whole genome shotgun (WGS) entry which is preliminary data.</text>
</comment>
<dbReference type="FunCoup" id="A0A7J7D5V0">
    <property type="interactions" value="2543"/>
</dbReference>
<keyword evidence="14" id="KW-1185">Reference proteome</keyword>
<keyword evidence="7 10" id="KW-0539">Nucleus</keyword>
<dbReference type="PANTHER" id="PTHR31734">
    <property type="entry name" value="AUXIN-RESPONSIVE PROTEIN IAA17"/>
    <property type="match status" value="1"/>
</dbReference>
<dbReference type="PROSITE" id="PS51745">
    <property type="entry name" value="PB1"/>
    <property type="match status" value="1"/>
</dbReference>
<evidence type="ECO:0000256" key="1">
    <source>
        <dbReference type="ARBA" id="ARBA00004123"/>
    </source>
</evidence>
<dbReference type="GO" id="GO:0009734">
    <property type="term" value="P:auxin-activated signaling pathway"/>
    <property type="evidence" value="ECO:0007669"/>
    <property type="project" value="UniProtKB-UniRule"/>
</dbReference>
<feature type="region of interest" description="Disordered" evidence="11">
    <location>
        <begin position="146"/>
        <end position="175"/>
    </location>
</feature>
<evidence type="ECO:0000256" key="11">
    <source>
        <dbReference type="SAM" id="MobiDB-lite"/>
    </source>
</evidence>
<gene>
    <name evidence="13" type="ORF">HS088_TW10G00653</name>
</gene>
<evidence type="ECO:0000313" key="14">
    <source>
        <dbReference type="Proteomes" id="UP000593562"/>
    </source>
</evidence>
<evidence type="ECO:0000256" key="10">
    <source>
        <dbReference type="RuleBase" id="RU004549"/>
    </source>
</evidence>
<accession>A0A7J7D5V0</accession>
<comment type="function">
    <text evidence="9">Aux/IAA proteins are short-lived transcriptional factors that function as repressors of early auxin response genes at low auxin concentrations. Repression is thought to result from the interaction with auxin response factors (ARFs), proteins that bind to the auxin-responsive promoter element (AuxRE). Formation of heterodimers with ARF proteins may alter their ability to modulate early auxin response genes expression.</text>
</comment>